<reference evidence="2" key="1">
    <citation type="submission" date="2023-07" db="EMBL/GenBank/DDBJ databases">
        <title>The genome sequence of Rhodocytophaga aerolata KACC 12507.</title>
        <authorList>
            <person name="Zhang X."/>
        </authorList>
    </citation>
    <scope>NUCLEOTIDE SEQUENCE</scope>
    <source>
        <strain evidence="2">KACC 12507</strain>
    </source>
</reference>
<dbReference type="Proteomes" id="UP001168528">
    <property type="component" value="Unassembled WGS sequence"/>
</dbReference>
<dbReference type="PANTHER" id="PTHR42899:SF1">
    <property type="entry name" value="SPERMATOGENESIS-ASSOCIATED PROTEIN 20"/>
    <property type="match status" value="1"/>
</dbReference>
<dbReference type="PANTHER" id="PTHR42899">
    <property type="entry name" value="SPERMATOGENESIS-ASSOCIATED PROTEIN 20"/>
    <property type="match status" value="1"/>
</dbReference>
<evidence type="ECO:0000313" key="3">
    <source>
        <dbReference type="Proteomes" id="UP001168528"/>
    </source>
</evidence>
<name>A0ABT8R3A0_9BACT</name>
<dbReference type="InterPro" id="IPR008928">
    <property type="entry name" value="6-hairpin_glycosidase_sf"/>
</dbReference>
<sequence>MASHSQKAPNKLISESSPYLLQHAYNPVNWYPWGEEALQKAQAEDKPIIVSIGYSACHWCHVMERECFENEQIAQIMNQHFVCIKVDREERPDVDAIYMDAVQAMGVHGGWPLNAFLMPDMKPFYGGTYFPPKDWAQILLNIANAYPTHKAELAESAEQFAESIALSEIQKYRLGGKESSFTVEELRTMFGQVATKFDPIKGGTGKAPKFPMPSIYLFLLHYYHITQDAQALAHVKLTLDQMAFGGIYDQIGGGFARYSVDEHWFAPHFEKMLYDNGQLVSLYAEAYNATREILYKEAVYQTIGFVRRELTSPEGGFYSALDADSEGEEGKFYVWTAQDWQQALQEVDLLGIPADVFTQYYHITTQGNWEHGNNILYREATEEAFAQAQGIDSQLFKKANQLLQAHLLSIREERIRPGLDDKILCSWNGLMLKGLVDAYKVFGEPSFLDMALQNANFLKTYMRSGNQLYHSYKNGKTTIAGYLEDYAFVMDAYIALYEATFDEDWLHEAKALAKYVVANFYDEKEKLFFFTDIHAEKLIARKKEIFDNVIPASNSAMAKNLHKLGLLLDIPTYTEIVDSMLAPVKKLILSDPQYMSNWASLAAFRAQSTAEIAIVGPEAEIFRKELEQYYYPNKVVAGTFVESWLPLLENRGVVGGKTTVYVCYNKTCKLPVYSVIDAIHQLADVHA</sequence>
<dbReference type="InterPro" id="IPR036249">
    <property type="entry name" value="Thioredoxin-like_sf"/>
</dbReference>
<feature type="domain" description="Spermatogenesis-associated protein 20-like TRX" evidence="1">
    <location>
        <begin position="10"/>
        <end position="164"/>
    </location>
</feature>
<dbReference type="PIRSF" id="PIRSF006402">
    <property type="entry name" value="UCP006402_thioredoxin"/>
    <property type="match status" value="1"/>
</dbReference>
<dbReference type="Gene3D" id="1.50.10.20">
    <property type="match status" value="1"/>
</dbReference>
<dbReference type="InterPro" id="IPR024705">
    <property type="entry name" value="Ssp411"/>
</dbReference>
<keyword evidence="3" id="KW-1185">Reference proteome</keyword>
<gene>
    <name evidence="2" type="ORF">Q0590_03220</name>
</gene>
<organism evidence="2 3">
    <name type="scientific">Rhodocytophaga aerolata</name>
    <dbReference type="NCBI Taxonomy" id="455078"/>
    <lineage>
        <taxon>Bacteria</taxon>
        <taxon>Pseudomonadati</taxon>
        <taxon>Bacteroidota</taxon>
        <taxon>Cytophagia</taxon>
        <taxon>Cytophagales</taxon>
        <taxon>Rhodocytophagaceae</taxon>
        <taxon>Rhodocytophaga</taxon>
    </lineage>
</organism>
<dbReference type="RefSeq" id="WP_302036032.1">
    <property type="nucleotide sequence ID" value="NZ_JAUKPO010000001.1"/>
</dbReference>
<dbReference type="SUPFAM" id="SSF52833">
    <property type="entry name" value="Thioredoxin-like"/>
    <property type="match status" value="1"/>
</dbReference>
<dbReference type="Gene3D" id="3.40.30.10">
    <property type="entry name" value="Glutaredoxin"/>
    <property type="match status" value="1"/>
</dbReference>
<evidence type="ECO:0000259" key="1">
    <source>
        <dbReference type="Pfam" id="PF03190"/>
    </source>
</evidence>
<dbReference type="InterPro" id="IPR004879">
    <property type="entry name" value="Ssp411-like_TRX"/>
</dbReference>
<proteinExistence type="predicted"/>
<dbReference type="Pfam" id="PF03190">
    <property type="entry name" value="Thioredox_DsbH"/>
    <property type="match status" value="1"/>
</dbReference>
<comment type="caution">
    <text evidence="2">The sequence shown here is derived from an EMBL/GenBank/DDBJ whole genome shotgun (WGS) entry which is preliminary data.</text>
</comment>
<dbReference type="EMBL" id="JAUKPO010000001">
    <property type="protein sequence ID" value="MDO1445242.1"/>
    <property type="molecule type" value="Genomic_DNA"/>
</dbReference>
<dbReference type="SUPFAM" id="SSF48208">
    <property type="entry name" value="Six-hairpin glycosidases"/>
    <property type="match status" value="1"/>
</dbReference>
<accession>A0ABT8R3A0</accession>
<dbReference type="CDD" id="cd02955">
    <property type="entry name" value="SSP411"/>
    <property type="match status" value="1"/>
</dbReference>
<evidence type="ECO:0000313" key="2">
    <source>
        <dbReference type="EMBL" id="MDO1445242.1"/>
    </source>
</evidence>
<protein>
    <submittedName>
        <fullName evidence="2">Thioredoxin domain-containing protein</fullName>
    </submittedName>
</protein>